<accession>A0A9Q5N8Q2</accession>
<feature type="region of interest" description="Disordered" evidence="1">
    <location>
        <begin position="38"/>
        <end position="77"/>
    </location>
</feature>
<feature type="compositionally biased region" description="Acidic residues" evidence="1">
    <location>
        <begin position="38"/>
        <end position="47"/>
    </location>
</feature>
<evidence type="ECO:0000313" key="3">
    <source>
        <dbReference type="Proteomes" id="UP000757232"/>
    </source>
</evidence>
<dbReference type="Proteomes" id="UP000757232">
    <property type="component" value="Unassembled WGS sequence"/>
</dbReference>
<dbReference type="AlphaFoldDB" id="A0A9Q5N8Q2"/>
<comment type="caution">
    <text evidence="2">The sequence shown here is derived from an EMBL/GenBank/DDBJ whole genome shotgun (WGS) entry which is preliminary data.</text>
</comment>
<protein>
    <submittedName>
        <fullName evidence="2">Uncharacterized protein</fullName>
    </submittedName>
</protein>
<organism evidence="2 3">
    <name type="scientific">Sanghuangporus baumii</name>
    <name type="common">Phellinus baumii</name>
    <dbReference type="NCBI Taxonomy" id="108892"/>
    <lineage>
        <taxon>Eukaryota</taxon>
        <taxon>Fungi</taxon>
        <taxon>Dikarya</taxon>
        <taxon>Basidiomycota</taxon>
        <taxon>Agaricomycotina</taxon>
        <taxon>Agaricomycetes</taxon>
        <taxon>Hymenochaetales</taxon>
        <taxon>Hymenochaetaceae</taxon>
        <taxon>Sanghuangporus</taxon>
    </lineage>
</organism>
<reference evidence="2" key="1">
    <citation type="submission" date="2016-06" db="EMBL/GenBank/DDBJ databases">
        <title>Draft Genome sequence of the fungus Inonotus baumii.</title>
        <authorList>
            <person name="Zhu H."/>
            <person name="Lin W."/>
        </authorList>
    </citation>
    <scope>NUCLEOTIDE SEQUENCE</scope>
    <source>
        <strain evidence="2">821</strain>
    </source>
</reference>
<gene>
    <name evidence="2" type="ORF">A7U60_g8214</name>
</gene>
<evidence type="ECO:0000313" key="2">
    <source>
        <dbReference type="EMBL" id="OCB84694.1"/>
    </source>
</evidence>
<dbReference type="EMBL" id="LNZH02000214">
    <property type="protein sequence ID" value="OCB84694.1"/>
    <property type="molecule type" value="Genomic_DNA"/>
</dbReference>
<name>A0A9Q5N8Q2_SANBA</name>
<keyword evidence="3" id="KW-1185">Reference proteome</keyword>
<evidence type="ECO:0000256" key="1">
    <source>
        <dbReference type="SAM" id="MobiDB-lite"/>
    </source>
</evidence>
<sequence length="77" mass="8897">MDQVTIFFADNAHVKTVIGIWFSRAFWKFSIFTKEDVGAPEEDDNDDASYIPSNEDKLPKAANDSSDEEFSERRRTF</sequence>
<proteinExistence type="predicted"/>